<protein>
    <submittedName>
        <fullName evidence="8">Response regulator</fullName>
    </submittedName>
</protein>
<organism evidence="8 9">
    <name type="scientific">Ulvibacterium marinum</name>
    <dbReference type="NCBI Taxonomy" id="2419782"/>
    <lineage>
        <taxon>Bacteria</taxon>
        <taxon>Pseudomonadati</taxon>
        <taxon>Bacteroidota</taxon>
        <taxon>Flavobacteriia</taxon>
        <taxon>Flavobacteriales</taxon>
        <taxon>Flavobacteriaceae</taxon>
        <taxon>Ulvibacterium</taxon>
    </lineage>
</organism>
<reference evidence="8 9" key="1">
    <citation type="submission" date="2018-10" db="EMBL/GenBank/DDBJ databases">
        <title>Ulvibacterium marinum gen. nov., sp. nov., a novel marine bacterium of the family Flavobacteriaceae, isolated from a culture of the green alga Ulva prolifera.</title>
        <authorList>
            <person name="Zhang Z."/>
        </authorList>
    </citation>
    <scope>NUCLEOTIDE SEQUENCE [LARGE SCALE GENOMIC DNA]</scope>
    <source>
        <strain evidence="8 9">CCMM003</strain>
    </source>
</reference>
<evidence type="ECO:0000259" key="7">
    <source>
        <dbReference type="PROSITE" id="PS50110"/>
    </source>
</evidence>
<evidence type="ECO:0000256" key="2">
    <source>
        <dbReference type="ARBA" id="ARBA00023012"/>
    </source>
</evidence>
<dbReference type="GO" id="GO:0000976">
    <property type="term" value="F:transcription cis-regulatory region binding"/>
    <property type="evidence" value="ECO:0007669"/>
    <property type="project" value="TreeGrafter"/>
</dbReference>
<feature type="domain" description="Response regulatory" evidence="7">
    <location>
        <begin position="3"/>
        <end position="119"/>
    </location>
</feature>
<proteinExistence type="predicted"/>
<dbReference type="Pfam" id="PF00072">
    <property type="entry name" value="Response_reg"/>
    <property type="match status" value="1"/>
</dbReference>
<dbReference type="GO" id="GO:0006355">
    <property type="term" value="P:regulation of DNA-templated transcription"/>
    <property type="evidence" value="ECO:0007669"/>
    <property type="project" value="TreeGrafter"/>
</dbReference>
<evidence type="ECO:0000256" key="3">
    <source>
        <dbReference type="ARBA" id="ARBA00023015"/>
    </source>
</evidence>
<dbReference type="GO" id="GO:0032993">
    <property type="term" value="C:protein-DNA complex"/>
    <property type="evidence" value="ECO:0007669"/>
    <property type="project" value="TreeGrafter"/>
</dbReference>
<dbReference type="Proteomes" id="UP000276603">
    <property type="component" value="Unassembled WGS sequence"/>
</dbReference>
<comment type="caution">
    <text evidence="8">The sequence shown here is derived from an EMBL/GenBank/DDBJ whole genome shotgun (WGS) entry which is preliminary data.</text>
</comment>
<keyword evidence="5" id="KW-0804">Transcription</keyword>
<evidence type="ECO:0000256" key="6">
    <source>
        <dbReference type="PROSITE-ProRule" id="PRU00169"/>
    </source>
</evidence>
<dbReference type="InterPro" id="IPR001789">
    <property type="entry name" value="Sig_transdc_resp-reg_receiver"/>
</dbReference>
<evidence type="ECO:0000256" key="4">
    <source>
        <dbReference type="ARBA" id="ARBA00023125"/>
    </source>
</evidence>
<dbReference type="PANTHER" id="PTHR48111">
    <property type="entry name" value="REGULATOR OF RPOS"/>
    <property type="match status" value="1"/>
</dbReference>
<keyword evidence="1 6" id="KW-0597">Phosphoprotein</keyword>
<dbReference type="CDD" id="cd17574">
    <property type="entry name" value="REC_OmpR"/>
    <property type="match status" value="1"/>
</dbReference>
<keyword evidence="9" id="KW-1185">Reference proteome</keyword>
<sequence length="125" mass="14087">MTTILLIEDHIGILENTAELLELEGYRVIKAKNGKEGLKELASFIPDLIICDLLMPEMDGLTLLAMLGKHPDYKKIPFIFFSAKAEKMDIKKGLDLGADDYLVKPLELEDLLASIKKCLRRKKLS</sequence>
<evidence type="ECO:0000256" key="1">
    <source>
        <dbReference type="ARBA" id="ARBA00022553"/>
    </source>
</evidence>
<gene>
    <name evidence="8" type="ORF">D7Z94_18480</name>
</gene>
<dbReference type="SMART" id="SM00448">
    <property type="entry name" value="REC"/>
    <property type="match status" value="1"/>
</dbReference>
<dbReference type="RefSeq" id="WP_120713027.1">
    <property type="nucleotide sequence ID" value="NZ_RBCJ01000003.1"/>
</dbReference>
<evidence type="ECO:0000256" key="5">
    <source>
        <dbReference type="ARBA" id="ARBA00023163"/>
    </source>
</evidence>
<dbReference type="GO" id="GO:0000156">
    <property type="term" value="F:phosphorelay response regulator activity"/>
    <property type="evidence" value="ECO:0007669"/>
    <property type="project" value="TreeGrafter"/>
</dbReference>
<dbReference type="PANTHER" id="PTHR48111:SF4">
    <property type="entry name" value="DNA-BINDING DUAL TRANSCRIPTIONAL REGULATOR OMPR"/>
    <property type="match status" value="1"/>
</dbReference>
<dbReference type="SUPFAM" id="SSF52172">
    <property type="entry name" value="CheY-like"/>
    <property type="match status" value="1"/>
</dbReference>
<keyword evidence="2" id="KW-0902">Two-component regulatory system</keyword>
<feature type="modified residue" description="4-aspartylphosphate" evidence="6">
    <location>
        <position position="52"/>
    </location>
</feature>
<accession>A0A3B0C6B8</accession>
<dbReference type="AlphaFoldDB" id="A0A3B0C6B8"/>
<keyword evidence="3" id="KW-0805">Transcription regulation</keyword>
<dbReference type="OrthoDB" id="9789181at2"/>
<name>A0A3B0C6B8_9FLAO</name>
<dbReference type="InterPro" id="IPR039420">
    <property type="entry name" value="WalR-like"/>
</dbReference>
<evidence type="ECO:0000313" key="8">
    <source>
        <dbReference type="EMBL" id="RKN80218.1"/>
    </source>
</evidence>
<dbReference type="PROSITE" id="PS50110">
    <property type="entry name" value="RESPONSE_REGULATORY"/>
    <property type="match status" value="1"/>
</dbReference>
<dbReference type="Gene3D" id="3.40.50.2300">
    <property type="match status" value="1"/>
</dbReference>
<evidence type="ECO:0000313" key="9">
    <source>
        <dbReference type="Proteomes" id="UP000276603"/>
    </source>
</evidence>
<dbReference type="InterPro" id="IPR011006">
    <property type="entry name" value="CheY-like_superfamily"/>
</dbReference>
<keyword evidence="4" id="KW-0238">DNA-binding</keyword>
<dbReference type="EMBL" id="RBCJ01000003">
    <property type="protein sequence ID" value="RKN80218.1"/>
    <property type="molecule type" value="Genomic_DNA"/>
</dbReference>
<dbReference type="GO" id="GO:0005829">
    <property type="term" value="C:cytosol"/>
    <property type="evidence" value="ECO:0007669"/>
    <property type="project" value="TreeGrafter"/>
</dbReference>